<dbReference type="Pfam" id="PF19055">
    <property type="entry name" value="ABC2_membrane_7"/>
    <property type="match status" value="2"/>
</dbReference>
<dbReference type="InterPro" id="IPR043926">
    <property type="entry name" value="ABCG_dom"/>
</dbReference>
<dbReference type="GeneID" id="59333303"/>
<keyword evidence="5" id="KW-0067">ATP-binding</keyword>
<dbReference type="InterPro" id="IPR017871">
    <property type="entry name" value="ABC_transporter-like_CS"/>
</dbReference>
<keyword evidence="2" id="KW-0813">Transport</keyword>
<name>A0A8H6FL65_9LECA</name>
<dbReference type="GO" id="GO:0140359">
    <property type="term" value="F:ABC-type transporter activity"/>
    <property type="evidence" value="ECO:0007669"/>
    <property type="project" value="InterPro"/>
</dbReference>
<feature type="transmembrane region" description="Helical" evidence="9">
    <location>
        <begin position="869"/>
        <end position="890"/>
    </location>
</feature>
<feature type="transmembrane region" description="Helical" evidence="9">
    <location>
        <begin position="837"/>
        <end position="857"/>
    </location>
</feature>
<dbReference type="InterPro" id="IPR027417">
    <property type="entry name" value="P-loop_NTPase"/>
</dbReference>
<keyword evidence="7 9" id="KW-0472">Membrane</keyword>
<dbReference type="AlphaFoldDB" id="A0A8H6FL65"/>
<sequence>MTAEGGSHNFSSGVTETRPTGPLFIDDGGCRCALQEELGTEAWRCIANTTTNIYSGQTGKWFFAVNRANSASLQELPNSDSNPPDLSTPYFIEGEGQNEKFVEITSENENTDLGDVTCSGKNDTEASSDLYKELSVSTTESLSPCWQPGTTPLILQDASEWNATGCNLGFLCQNNTASNPPTYCPPSPPAQIARLEGVTTPPMGPYEPVVCQKGNYCPPGGTQQIICPSGHFCSIGAYEPTKCSFGALCPPASYRDRSLLPLILLIALDLLIISAILVSKIQWNGRRESPRRRSRRAKHLRKVLPFSRLGAQNEQYLPIYDGNFPLESRISGVRRANTSSLAAMDNDFAFHESNAVDDERSDSNIQQLVQSLSRCTTAASIGLSFEFANLSYQPKGSNQPILSQVTGGITNGSFWGIMGASGAGKSTFVNVLMGKHSHTGGVTKINGGTGISSKYKKVIGYVPQDDIVLPELTVRENILHSARIRLPSDWSDKDAQRHVELVLKCLQLPHVQNSRVGSSAAPVISGGERKRVSIGMELAAAPMALFLDEPTSGLDATSASSIMLILKAVSRLGITVVTIIHQPRHEIFEALDNVLLLGAGRVIYSGKEAKAQAYFEDCGFNFPEGHNPADTIMDIIAGQGHLYKKLGDTDVSHLIEQWTYRQDAMKAATGFPCPSPSDVEIVALDRTVQMRGASWYRQTYFCLSRAFLQQYRLRSSFYAEIGVATLTGLLLGLAETSEDGINFRGIFHHPYELLSSSADYSSVPEMSLLIGLASGIIASPPGVRVFGEEKLMYAREASSGHNRFAYYIGKVLSTLPRMILSSLHFTMPFMYLSTPRMSWGAAFIANLLYFYCIYGLSSCVSMVTRREDGPLIATMTSLVVAIISGVRPSLHTVGGWHMTWLWRASPGTWLSEAYFTENVTPYRYLYQIDPAAAGTGFNLGHYSLDLAMLFMLGTLYRVIAFGALRVFNRRSHR</sequence>
<evidence type="ECO:0000256" key="5">
    <source>
        <dbReference type="ARBA" id="ARBA00022840"/>
    </source>
</evidence>
<accession>A0A8H6FL65</accession>
<keyword evidence="4" id="KW-0547">Nucleotide-binding</keyword>
<feature type="region of interest" description="Disordered" evidence="8">
    <location>
        <begin position="1"/>
        <end position="20"/>
    </location>
</feature>
<feature type="domain" description="ABC transporter" evidence="10">
    <location>
        <begin position="385"/>
        <end position="624"/>
    </location>
</feature>
<reference evidence="11 12" key="1">
    <citation type="journal article" date="2020" name="Genomics">
        <title>Complete, high-quality genomes from long-read metagenomic sequencing of two wolf lichen thalli reveals enigmatic genome architecture.</title>
        <authorList>
            <person name="McKenzie S.K."/>
            <person name="Walston R.F."/>
            <person name="Allen J.L."/>
        </authorList>
    </citation>
    <scope>NUCLEOTIDE SEQUENCE [LARGE SCALE GENOMIC DNA]</scope>
    <source>
        <strain evidence="11">WasteWater1</strain>
    </source>
</reference>
<evidence type="ECO:0000256" key="1">
    <source>
        <dbReference type="ARBA" id="ARBA00004141"/>
    </source>
</evidence>
<evidence type="ECO:0000313" key="12">
    <source>
        <dbReference type="Proteomes" id="UP000593566"/>
    </source>
</evidence>
<dbReference type="PROSITE" id="PS50893">
    <property type="entry name" value="ABC_TRANSPORTER_2"/>
    <property type="match status" value="1"/>
</dbReference>
<dbReference type="PANTHER" id="PTHR48041:SF91">
    <property type="entry name" value="ABC TRANSPORTER G FAMILY MEMBER 28"/>
    <property type="match status" value="1"/>
</dbReference>
<dbReference type="FunFam" id="3.40.50.300:FF:000367">
    <property type="entry name" value="ABC transporter G family member 24"/>
    <property type="match status" value="1"/>
</dbReference>
<keyword evidence="12" id="KW-1185">Reference proteome</keyword>
<evidence type="ECO:0000259" key="10">
    <source>
        <dbReference type="PROSITE" id="PS50893"/>
    </source>
</evidence>
<evidence type="ECO:0000256" key="7">
    <source>
        <dbReference type="ARBA" id="ARBA00023136"/>
    </source>
</evidence>
<dbReference type="SUPFAM" id="SSF52540">
    <property type="entry name" value="P-loop containing nucleoside triphosphate hydrolases"/>
    <property type="match status" value="1"/>
</dbReference>
<dbReference type="RefSeq" id="XP_037157810.1">
    <property type="nucleotide sequence ID" value="XM_037295809.1"/>
</dbReference>
<keyword evidence="6 9" id="KW-1133">Transmembrane helix</keyword>
<dbReference type="InterPro" id="IPR050352">
    <property type="entry name" value="ABCG_transporters"/>
</dbReference>
<feature type="transmembrane region" description="Helical" evidence="9">
    <location>
        <begin position="946"/>
        <end position="967"/>
    </location>
</feature>
<dbReference type="InterPro" id="IPR003439">
    <property type="entry name" value="ABC_transporter-like_ATP-bd"/>
</dbReference>
<feature type="compositionally biased region" description="Polar residues" evidence="8">
    <location>
        <begin position="8"/>
        <end position="18"/>
    </location>
</feature>
<evidence type="ECO:0000313" key="11">
    <source>
        <dbReference type="EMBL" id="KAF6230553.1"/>
    </source>
</evidence>
<dbReference type="GO" id="GO:0016020">
    <property type="term" value="C:membrane"/>
    <property type="evidence" value="ECO:0007669"/>
    <property type="project" value="UniProtKB-SubCell"/>
</dbReference>
<evidence type="ECO:0000256" key="4">
    <source>
        <dbReference type="ARBA" id="ARBA00022741"/>
    </source>
</evidence>
<dbReference type="PANTHER" id="PTHR48041">
    <property type="entry name" value="ABC TRANSPORTER G FAMILY MEMBER 28"/>
    <property type="match status" value="1"/>
</dbReference>
<dbReference type="Proteomes" id="UP000593566">
    <property type="component" value="Unassembled WGS sequence"/>
</dbReference>
<dbReference type="CDD" id="cd03213">
    <property type="entry name" value="ABCG_EPDR"/>
    <property type="match status" value="1"/>
</dbReference>
<dbReference type="Gene3D" id="3.40.50.300">
    <property type="entry name" value="P-loop containing nucleotide triphosphate hydrolases"/>
    <property type="match status" value="1"/>
</dbReference>
<evidence type="ECO:0000256" key="2">
    <source>
        <dbReference type="ARBA" id="ARBA00022448"/>
    </source>
</evidence>
<dbReference type="SMART" id="SM00382">
    <property type="entry name" value="AAA"/>
    <property type="match status" value="1"/>
</dbReference>
<dbReference type="InterPro" id="IPR003593">
    <property type="entry name" value="AAA+_ATPase"/>
</dbReference>
<dbReference type="EMBL" id="JACCJB010000002">
    <property type="protein sequence ID" value="KAF6230553.1"/>
    <property type="molecule type" value="Genomic_DNA"/>
</dbReference>
<dbReference type="GO" id="GO:0016887">
    <property type="term" value="F:ATP hydrolysis activity"/>
    <property type="evidence" value="ECO:0007669"/>
    <property type="project" value="InterPro"/>
</dbReference>
<evidence type="ECO:0000256" key="6">
    <source>
        <dbReference type="ARBA" id="ARBA00022989"/>
    </source>
</evidence>
<organism evidence="11 12">
    <name type="scientific">Letharia lupina</name>
    <dbReference type="NCBI Taxonomy" id="560253"/>
    <lineage>
        <taxon>Eukaryota</taxon>
        <taxon>Fungi</taxon>
        <taxon>Dikarya</taxon>
        <taxon>Ascomycota</taxon>
        <taxon>Pezizomycotina</taxon>
        <taxon>Lecanoromycetes</taxon>
        <taxon>OSLEUM clade</taxon>
        <taxon>Lecanoromycetidae</taxon>
        <taxon>Lecanorales</taxon>
        <taxon>Lecanorineae</taxon>
        <taxon>Parmeliaceae</taxon>
        <taxon>Letharia</taxon>
    </lineage>
</organism>
<protein>
    <recommendedName>
        <fullName evidence="10">ABC transporter domain-containing protein</fullName>
    </recommendedName>
</protein>
<evidence type="ECO:0000256" key="3">
    <source>
        <dbReference type="ARBA" id="ARBA00022692"/>
    </source>
</evidence>
<dbReference type="Pfam" id="PF00005">
    <property type="entry name" value="ABC_tran"/>
    <property type="match status" value="1"/>
</dbReference>
<proteinExistence type="predicted"/>
<keyword evidence="3 9" id="KW-0812">Transmembrane</keyword>
<evidence type="ECO:0000256" key="9">
    <source>
        <dbReference type="SAM" id="Phobius"/>
    </source>
</evidence>
<comment type="subcellular location">
    <subcellularLocation>
        <location evidence="1">Membrane</location>
        <topology evidence="1">Multi-pass membrane protein</topology>
    </subcellularLocation>
</comment>
<comment type="caution">
    <text evidence="11">The sequence shown here is derived from an EMBL/GenBank/DDBJ whole genome shotgun (WGS) entry which is preliminary data.</text>
</comment>
<gene>
    <name evidence="11" type="ORF">HO133_004897</name>
</gene>
<dbReference type="PROSITE" id="PS00211">
    <property type="entry name" value="ABC_TRANSPORTER_1"/>
    <property type="match status" value="1"/>
</dbReference>
<dbReference type="GO" id="GO:0005524">
    <property type="term" value="F:ATP binding"/>
    <property type="evidence" value="ECO:0007669"/>
    <property type="project" value="UniProtKB-KW"/>
</dbReference>
<evidence type="ECO:0000256" key="8">
    <source>
        <dbReference type="SAM" id="MobiDB-lite"/>
    </source>
</evidence>